<dbReference type="Pfam" id="PF03544">
    <property type="entry name" value="TonB_C"/>
    <property type="match status" value="1"/>
</dbReference>
<keyword evidence="1" id="KW-0812">Transmembrane</keyword>
<name>A0ABM9PJL4_9FLAO</name>
<protein>
    <submittedName>
        <fullName evidence="4">Bla regulator protein blaR1</fullName>
    </submittedName>
</protein>
<feature type="transmembrane region" description="Helical" evidence="1">
    <location>
        <begin position="6"/>
        <end position="22"/>
    </location>
</feature>
<organism evidence="4 5">
    <name type="scientific">Tenacibaculum vairaonense</name>
    <dbReference type="NCBI Taxonomy" id="3137860"/>
    <lineage>
        <taxon>Bacteria</taxon>
        <taxon>Pseudomonadati</taxon>
        <taxon>Bacteroidota</taxon>
        <taxon>Flavobacteriia</taxon>
        <taxon>Flavobacteriales</taxon>
        <taxon>Flavobacteriaceae</taxon>
        <taxon>Tenacibaculum</taxon>
    </lineage>
</organism>
<dbReference type="InterPro" id="IPR052173">
    <property type="entry name" value="Beta-lactam_resp_regulator"/>
</dbReference>
<dbReference type="Proteomes" id="UP001497602">
    <property type="component" value="Unassembled WGS sequence"/>
</dbReference>
<feature type="domain" description="Peptidase M56" evidence="3">
    <location>
        <begin position="149"/>
        <end position="249"/>
    </location>
</feature>
<dbReference type="Gene3D" id="3.30.1150.10">
    <property type="match status" value="1"/>
</dbReference>
<feature type="transmembrane region" description="Helical" evidence="1">
    <location>
        <begin position="34"/>
        <end position="54"/>
    </location>
</feature>
<dbReference type="Pfam" id="PF05569">
    <property type="entry name" value="Peptidase_M56"/>
    <property type="match status" value="1"/>
</dbReference>
<evidence type="ECO:0000259" key="3">
    <source>
        <dbReference type="Pfam" id="PF05569"/>
    </source>
</evidence>
<reference evidence="4 5" key="1">
    <citation type="submission" date="2024-05" db="EMBL/GenBank/DDBJ databases">
        <authorList>
            <person name="Duchaud E."/>
        </authorList>
    </citation>
    <scope>NUCLEOTIDE SEQUENCE [LARGE SCALE GENOMIC DNA]</scope>
    <source>
        <strain evidence="4">Ena-SAMPLE-TAB-13-05-2024-13:56:06:370-140305</strain>
    </source>
</reference>
<dbReference type="InterPro" id="IPR037682">
    <property type="entry name" value="TonB_C"/>
</dbReference>
<keyword evidence="1" id="KW-1133">Transmembrane helix</keyword>
<sequence>MIDYIIQVLLFQILFTLCYDLFLSKETFFSSNRWYLLGATIFSFCLPFINVSLFKKTSNEYLVLVPEVIISPQKVIEASTWYQEINYVSLIFWMVSILFLGLFIHKLSTIFRLITNNKKIKKDSYTLVLINGKTKAFSFFNYIFIGTGIAKDQQQQIIHHELIHSKQKHSLDLLFFEFLKIFMWFNPMIYILQHRISLVHEYISDAEVSKHSSKKAYINNLLSDVFQVASISFINQFYKHSLIKKRIIMMTKKQSENRKQLKYLVLVPAVLGMLFYVSCNNTDTKVSSPSSSEKMVEPKENLPILSNEKVSFASLEKIPTFPDCSDGDKGCFNKTMISFVQKHFDVKLANTLNLPVGKKRIYASFIISNTGEVKDIKARAPHATLKEHAESIISKLPRMKAGEKNGKRVNVHYTLPITFVVE</sequence>
<keyword evidence="5" id="KW-1185">Reference proteome</keyword>
<gene>
    <name evidence="4" type="ORF">T190115A13A_190059</name>
</gene>
<dbReference type="PANTHER" id="PTHR34978:SF3">
    <property type="entry name" value="SLR0241 PROTEIN"/>
    <property type="match status" value="1"/>
</dbReference>
<dbReference type="EMBL" id="CAXJRC010000010">
    <property type="protein sequence ID" value="CAL2105815.1"/>
    <property type="molecule type" value="Genomic_DNA"/>
</dbReference>
<comment type="caution">
    <text evidence="4">The sequence shown here is derived from an EMBL/GenBank/DDBJ whole genome shotgun (WGS) entry which is preliminary data.</text>
</comment>
<dbReference type="RefSeq" id="WP_348737631.1">
    <property type="nucleotide sequence ID" value="NZ_CAXJRC010000010.1"/>
</dbReference>
<evidence type="ECO:0000313" key="4">
    <source>
        <dbReference type="EMBL" id="CAL2105815.1"/>
    </source>
</evidence>
<dbReference type="PANTHER" id="PTHR34978">
    <property type="entry name" value="POSSIBLE SENSOR-TRANSDUCER PROTEIN BLAR"/>
    <property type="match status" value="1"/>
</dbReference>
<feature type="domain" description="TonB C-terminal" evidence="2">
    <location>
        <begin position="364"/>
        <end position="420"/>
    </location>
</feature>
<dbReference type="InterPro" id="IPR008756">
    <property type="entry name" value="Peptidase_M56"/>
</dbReference>
<accession>A0ABM9PJL4</accession>
<evidence type="ECO:0000256" key="1">
    <source>
        <dbReference type="SAM" id="Phobius"/>
    </source>
</evidence>
<evidence type="ECO:0000259" key="2">
    <source>
        <dbReference type="Pfam" id="PF03544"/>
    </source>
</evidence>
<keyword evidence="1" id="KW-0472">Membrane</keyword>
<evidence type="ECO:0000313" key="5">
    <source>
        <dbReference type="Proteomes" id="UP001497602"/>
    </source>
</evidence>
<feature type="transmembrane region" description="Helical" evidence="1">
    <location>
        <begin position="90"/>
        <end position="114"/>
    </location>
</feature>
<proteinExistence type="predicted"/>